<reference evidence="2 3" key="1">
    <citation type="submission" date="2019-03" db="EMBL/GenBank/DDBJ databases">
        <title>Genomic Encyclopedia of Type Strains, Phase III (KMG-III): the genomes of soil and plant-associated and newly described type strains.</title>
        <authorList>
            <person name="Whitman W."/>
        </authorList>
    </citation>
    <scope>NUCLEOTIDE SEQUENCE [LARGE SCALE GENOMIC DNA]</scope>
    <source>
        <strain evidence="2 3">CGMCC 1.7660</strain>
    </source>
</reference>
<protein>
    <submittedName>
        <fullName evidence="2">Uncharacterized protein</fullName>
    </submittedName>
</protein>
<comment type="caution">
    <text evidence="2">The sequence shown here is derived from an EMBL/GenBank/DDBJ whole genome shotgun (WGS) entry which is preliminary data.</text>
</comment>
<evidence type="ECO:0000256" key="1">
    <source>
        <dbReference type="SAM" id="MobiDB-lite"/>
    </source>
</evidence>
<feature type="region of interest" description="Disordered" evidence="1">
    <location>
        <begin position="1"/>
        <end position="26"/>
    </location>
</feature>
<accession>A0A4R6WWU1</accession>
<sequence>MEMRKTCTRNNPAAPHLVQKNSGKRIPAAQVQDVRHVIQELVREVTHDLATRSGNPGVLLDTELNFEAQARVLRNAFNAKLGA</sequence>
<organism evidence="2 3">
    <name type="scientific">Dongia mobilis</name>
    <dbReference type="NCBI Taxonomy" id="578943"/>
    <lineage>
        <taxon>Bacteria</taxon>
        <taxon>Pseudomonadati</taxon>
        <taxon>Pseudomonadota</taxon>
        <taxon>Alphaproteobacteria</taxon>
        <taxon>Rhodospirillales</taxon>
        <taxon>Dongiaceae</taxon>
        <taxon>Dongia</taxon>
    </lineage>
</organism>
<proteinExistence type="predicted"/>
<gene>
    <name evidence="2" type="ORF">A8950_1835</name>
</gene>
<name>A0A4R6WWU1_9PROT</name>
<dbReference type="AlphaFoldDB" id="A0A4R6WWU1"/>
<dbReference type="Proteomes" id="UP000295783">
    <property type="component" value="Unassembled WGS sequence"/>
</dbReference>
<evidence type="ECO:0000313" key="3">
    <source>
        <dbReference type="Proteomes" id="UP000295783"/>
    </source>
</evidence>
<dbReference type="EMBL" id="SNYW01000008">
    <property type="protein sequence ID" value="TDQ82015.1"/>
    <property type="molecule type" value="Genomic_DNA"/>
</dbReference>
<keyword evidence="3" id="KW-1185">Reference proteome</keyword>
<evidence type="ECO:0000313" key="2">
    <source>
        <dbReference type="EMBL" id="TDQ82015.1"/>
    </source>
</evidence>